<name>A0A7Z7NCQ2_9MYCO</name>
<comment type="similarity">
    <text evidence="1">Belongs to the DprA/Smf family.</text>
</comment>
<dbReference type="EMBL" id="OCTY01000002">
    <property type="protein sequence ID" value="SOJ58170.1"/>
    <property type="molecule type" value="Genomic_DNA"/>
</dbReference>
<accession>A0A7Z7NCQ2</accession>
<evidence type="ECO:0000259" key="2">
    <source>
        <dbReference type="Pfam" id="PF02481"/>
    </source>
</evidence>
<feature type="domain" description="Smf/DprA SLOG" evidence="2">
    <location>
        <begin position="68"/>
        <end position="267"/>
    </location>
</feature>
<protein>
    <submittedName>
        <fullName evidence="3">DNA processing protein DprA</fullName>
    </submittedName>
</protein>
<dbReference type="InterPro" id="IPR057666">
    <property type="entry name" value="DrpA_SLOG"/>
</dbReference>
<dbReference type="Pfam" id="PF02481">
    <property type="entry name" value="DNA_processg_A"/>
    <property type="match status" value="1"/>
</dbReference>
<dbReference type="SUPFAM" id="SSF102405">
    <property type="entry name" value="MCP/YpsA-like"/>
    <property type="match status" value="1"/>
</dbReference>
<evidence type="ECO:0000313" key="3">
    <source>
        <dbReference type="EMBL" id="SOJ58170.1"/>
    </source>
</evidence>
<evidence type="ECO:0000256" key="1">
    <source>
        <dbReference type="ARBA" id="ARBA00006525"/>
    </source>
</evidence>
<proteinExistence type="inferred from homology"/>
<dbReference type="PANTHER" id="PTHR43022">
    <property type="entry name" value="PROTEIN SMF"/>
    <property type="match status" value="1"/>
</dbReference>
<comment type="caution">
    <text evidence="3">The sequence shown here is derived from an EMBL/GenBank/DDBJ whole genome shotgun (WGS) entry which is preliminary data.</text>
</comment>
<dbReference type="PANTHER" id="PTHR43022:SF1">
    <property type="entry name" value="PROTEIN SMF"/>
    <property type="match status" value="1"/>
</dbReference>
<sequence>MGTDALTRLQHAVVATRFGGGQRTLAKKVRATGMLAFENIVESLGREQRQGVEDQAAELLDSGIDAVLLCEDTYPQRLGSSQQAPAALFVKGPIKLLDQRAIGMCGSRQASSVGLRAAFACADAAARRRYCVVSGYAKGVDLVAHTAALASGGTTVIVLPEGINRFRIRRGEFTELWDPQRALVVSQFAPDQKWFASGAMARNTVISGLSQALVVVEAGETGGTLAAGEYALQRGQTVLTLQLFDAPPGNAQLIANGAKVIHSRQHLETALDDLDEDGSRQLTLI</sequence>
<keyword evidence="4" id="KW-1185">Reference proteome</keyword>
<gene>
    <name evidence="3" type="primary">dprA_2</name>
    <name evidence="3" type="ORF">MSIMFB_05651</name>
</gene>
<dbReference type="InterPro" id="IPR003488">
    <property type="entry name" value="DprA"/>
</dbReference>
<organism evidence="3 4">
    <name type="scientific">Mycobacterium simulans</name>
    <dbReference type="NCBI Taxonomy" id="627089"/>
    <lineage>
        <taxon>Bacteria</taxon>
        <taxon>Bacillati</taxon>
        <taxon>Actinomycetota</taxon>
        <taxon>Actinomycetes</taxon>
        <taxon>Mycobacteriales</taxon>
        <taxon>Mycobacteriaceae</taxon>
        <taxon>Mycobacterium</taxon>
    </lineage>
</organism>
<evidence type="ECO:0000313" key="4">
    <source>
        <dbReference type="Proteomes" id="UP000554965"/>
    </source>
</evidence>
<dbReference type="GO" id="GO:0009294">
    <property type="term" value="P:DNA-mediated transformation"/>
    <property type="evidence" value="ECO:0007669"/>
    <property type="project" value="InterPro"/>
</dbReference>
<reference evidence="3 4" key="1">
    <citation type="submission" date="2017-10" db="EMBL/GenBank/DDBJ databases">
        <authorList>
            <consortium name="Urmite Genomes"/>
        </authorList>
    </citation>
    <scope>NUCLEOTIDE SEQUENCE [LARGE SCALE GENOMIC DNA]</scope>
    <source>
        <strain evidence="3 4">FB-527</strain>
    </source>
</reference>
<dbReference type="AlphaFoldDB" id="A0A7Z7NCQ2"/>
<dbReference type="Proteomes" id="UP000554965">
    <property type="component" value="Unassembled WGS sequence"/>
</dbReference>
<dbReference type="Gene3D" id="3.40.50.450">
    <property type="match status" value="1"/>
</dbReference>
<dbReference type="RefSeq" id="WP_186245482.1">
    <property type="nucleotide sequence ID" value="NZ_OCTY01000002.1"/>
</dbReference>